<dbReference type="Proteomes" id="UP000054217">
    <property type="component" value="Unassembled WGS sequence"/>
</dbReference>
<dbReference type="HOGENOM" id="CLU_2794961_0_0_1"/>
<sequence>MPSRPLQGRISRRLHCRGRSYTVENVERGQGVDATTIATADEKVTMASCTQLNYIILQEQTVQIDSLL</sequence>
<protein>
    <submittedName>
        <fullName evidence="1">Uncharacterized protein</fullName>
    </submittedName>
</protein>
<evidence type="ECO:0000313" key="2">
    <source>
        <dbReference type="Proteomes" id="UP000054217"/>
    </source>
</evidence>
<organism evidence="1 2">
    <name type="scientific">Pisolithus tinctorius Marx 270</name>
    <dbReference type="NCBI Taxonomy" id="870435"/>
    <lineage>
        <taxon>Eukaryota</taxon>
        <taxon>Fungi</taxon>
        <taxon>Dikarya</taxon>
        <taxon>Basidiomycota</taxon>
        <taxon>Agaricomycotina</taxon>
        <taxon>Agaricomycetes</taxon>
        <taxon>Agaricomycetidae</taxon>
        <taxon>Boletales</taxon>
        <taxon>Sclerodermatineae</taxon>
        <taxon>Pisolithaceae</taxon>
        <taxon>Pisolithus</taxon>
    </lineage>
</organism>
<reference evidence="2" key="2">
    <citation type="submission" date="2015-01" db="EMBL/GenBank/DDBJ databases">
        <title>Evolutionary Origins and Diversification of the Mycorrhizal Mutualists.</title>
        <authorList>
            <consortium name="DOE Joint Genome Institute"/>
            <consortium name="Mycorrhizal Genomics Consortium"/>
            <person name="Kohler A."/>
            <person name="Kuo A."/>
            <person name="Nagy L.G."/>
            <person name="Floudas D."/>
            <person name="Copeland A."/>
            <person name="Barry K.W."/>
            <person name="Cichocki N."/>
            <person name="Veneault-Fourrey C."/>
            <person name="LaButti K."/>
            <person name="Lindquist E.A."/>
            <person name="Lipzen A."/>
            <person name="Lundell T."/>
            <person name="Morin E."/>
            <person name="Murat C."/>
            <person name="Riley R."/>
            <person name="Ohm R."/>
            <person name="Sun H."/>
            <person name="Tunlid A."/>
            <person name="Henrissat B."/>
            <person name="Grigoriev I.V."/>
            <person name="Hibbett D.S."/>
            <person name="Martin F."/>
        </authorList>
    </citation>
    <scope>NUCLEOTIDE SEQUENCE [LARGE SCALE GENOMIC DNA]</scope>
    <source>
        <strain evidence="2">Marx 270</strain>
    </source>
</reference>
<proteinExistence type="predicted"/>
<keyword evidence="2" id="KW-1185">Reference proteome</keyword>
<dbReference type="EMBL" id="KN831966">
    <property type="protein sequence ID" value="KIO05693.1"/>
    <property type="molecule type" value="Genomic_DNA"/>
</dbReference>
<dbReference type="InParanoid" id="A0A0C3J9H1"/>
<reference evidence="1 2" key="1">
    <citation type="submission" date="2014-04" db="EMBL/GenBank/DDBJ databases">
        <authorList>
            <consortium name="DOE Joint Genome Institute"/>
            <person name="Kuo A."/>
            <person name="Kohler A."/>
            <person name="Costa M.D."/>
            <person name="Nagy L.G."/>
            <person name="Floudas D."/>
            <person name="Copeland A."/>
            <person name="Barry K.W."/>
            <person name="Cichocki N."/>
            <person name="Veneault-Fourrey C."/>
            <person name="LaButti K."/>
            <person name="Lindquist E.A."/>
            <person name="Lipzen A."/>
            <person name="Lundell T."/>
            <person name="Morin E."/>
            <person name="Murat C."/>
            <person name="Sun H."/>
            <person name="Tunlid A."/>
            <person name="Henrissat B."/>
            <person name="Grigoriev I.V."/>
            <person name="Hibbett D.S."/>
            <person name="Martin F."/>
            <person name="Nordberg H.P."/>
            <person name="Cantor M.N."/>
            <person name="Hua S.X."/>
        </authorList>
    </citation>
    <scope>NUCLEOTIDE SEQUENCE [LARGE SCALE GENOMIC DNA]</scope>
    <source>
        <strain evidence="1 2">Marx 270</strain>
    </source>
</reference>
<dbReference type="AlphaFoldDB" id="A0A0C3J9H1"/>
<evidence type="ECO:0000313" key="1">
    <source>
        <dbReference type="EMBL" id="KIO05693.1"/>
    </source>
</evidence>
<gene>
    <name evidence="1" type="ORF">M404DRAFT_514181</name>
</gene>
<accession>A0A0C3J9H1</accession>
<name>A0A0C3J9H1_PISTI</name>